<dbReference type="SUPFAM" id="SSF103196">
    <property type="entry name" value="Roadblock/LC7 domain"/>
    <property type="match status" value="1"/>
</dbReference>
<dbReference type="InterPro" id="IPR004942">
    <property type="entry name" value="Roadblock/LAMTOR2_dom"/>
</dbReference>
<dbReference type="SMART" id="SM00960">
    <property type="entry name" value="Robl_LC7"/>
    <property type="match status" value="1"/>
</dbReference>
<organism evidence="2">
    <name type="scientific">marine sediment metagenome</name>
    <dbReference type="NCBI Taxonomy" id="412755"/>
    <lineage>
        <taxon>unclassified sequences</taxon>
        <taxon>metagenomes</taxon>
        <taxon>ecological metagenomes</taxon>
    </lineage>
</organism>
<feature type="domain" description="Roadblock/LAMTOR2" evidence="1">
    <location>
        <begin position="6"/>
        <end position="95"/>
    </location>
</feature>
<protein>
    <recommendedName>
        <fullName evidence="1">Roadblock/LAMTOR2 domain-containing protein</fullName>
    </recommendedName>
</protein>
<dbReference type="Pfam" id="PF03259">
    <property type="entry name" value="Robl_LC7"/>
    <property type="match status" value="1"/>
</dbReference>
<dbReference type="EMBL" id="BARU01023434">
    <property type="protein sequence ID" value="GAH53074.1"/>
    <property type="molecule type" value="Genomic_DNA"/>
</dbReference>
<name>X1HGY3_9ZZZZ</name>
<dbReference type="Gene3D" id="3.30.450.30">
    <property type="entry name" value="Dynein light chain 2a, cytoplasmic"/>
    <property type="match status" value="1"/>
</dbReference>
<proteinExistence type="predicted"/>
<gene>
    <name evidence="2" type="ORF">S03H2_38033</name>
</gene>
<accession>X1HGY3</accession>
<reference evidence="2" key="1">
    <citation type="journal article" date="2014" name="Front. Microbiol.">
        <title>High frequency of phylogenetically diverse reductive dehalogenase-homologous genes in deep subseafloor sedimentary metagenomes.</title>
        <authorList>
            <person name="Kawai M."/>
            <person name="Futagami T."/>
            <person name="Toyoda A."/>
            <person name="Takaki Y."/>
            <person name="Nishi S."/>
            <person name="Hori S."/>
            <person name="Arai W."/>
            <person name="Tsubouchi T."/>
            <person name="Morono Y."/>
            <person name="Uchiyama I."/>
            <person name="Ito T."/>
            <person name="Fujiyama A."/>
            <person name="Inagaki F."/>
            <person name="Takami H."/>
        </authorList>
    </citation>
    <scope>NUCLEOTIDE SEQUENCE</scope>
    <source>
        <strain evidence="2">Expedition CK06-06</strain>
    </source>
</reference>
<comment type="caution">
    <text evidence="2">The sequence shown here is derived from an EMBL/GenBank/DDBJ whole genome shotgun (WGS) entry which is preliminary data.</text>
</comment>
<dbReference type="AlphaFoldDB" id="X1HGY3"/>
<evidence type="ECO:0000313" key="2">
    <source>
        <dbReference type="EMBL" id="GAH53074.1"/>
    </source>
</evidence>
<sequence>MGQKFDDILKKLLVANPEAKAAAIISPEGLPIASALPKSVDETKISAMTATLLSLSERAIIDMRKGDFHQLHIKGSKGDLIVMQAGLNAVLTVSTTNDIKLGLILLDCRRACEKIAKSFNEDEEED</sequence>
<evidence type="ECO:0000259" key="1">
    <source>
        <dbReference type="SMART" id="SM00960"/>
    </source>
</evidence>